<dbReference type="InterPro" id="IPR007574">
    <property type="entry name" value="NblA"/>
</dbReference>
<dbReference type="Gene3D" id="1.10.287.670">
    <property type="entry name" value="Phycobilisome degradation protein NblA"/>
    <property type="match status" value="1"/>
</dbReference>
<reference evidence="1" key="1">
    <citation type="submission" date="2021-04" db="EMBL/GenBank/DDBJ databases">
        <title>Genome sequence of Woronichinia naegeliana from Washington state freshwater lake bloom.</title>
        <authorList>
            <person name="Dreher T.W."/>
        </authorList>
    </citation>
    <scope>NUCLEOTIDE SEQUENCE</scope>
    <source>
        <strain evidence="1">WA131</strain>
    </source>
</reference>
<dbReference type="Proteomes" id="UP001065613">
    <property type="component" value="Chromosome"/>
</dbReference>
<dbReference type="AlphaFoldDB" id="A0A977KVY2"/>
<evidence type="ECO:0000313" key="1">
    <source>
        <dbReference type="EMBL" id="UXE60933.1"/>
    </source>
</evidence>
<gene>
    <name evidence="1" type="ORF">KA717_36810</name>
</gene>
<dbReference type="KEGG" id="wna:KA717_36810"/>
<organism evidence="1">
    <name type="scientific">Woronichinia naegeliana WA131</name>
    <dbReference type="NCBI Taxonomy" id="2824559"/>
    <lineage>
        <taxon>Bacteria</taxon>
        <taxon>Bacillati</taxon>
        <taxon>Cyanobacteriota</taxon>
        <taxon>Cyanophyceae</taxon>
        <taxon>Synechococcales</taxon>
        <taxon>Coelosphaeriaceae</taxon>
        <taxon>Woronichinia</taxon>
    </lineage>
</organism>
<dbReference type="Pfam" id="PF04485">
    <property type="entry name" value="NblA"/>
    <property type="match status" value="1"/>
</dbReference>
<sequence length="59" mass="7086">MMNLQVFELSMEQQFQLQCLQQEYQGLEREDVIDHLLDTMQQLMARDNSIRDLMKKAPL</sequence>
<dbReference type="EMBL" id="CP073041">
    <property type="protein sequence ID" value="UXE60933.1"/>
    <property type="molecule type" value="Genomic_DNA"/>
</dbReference>
<protein>
    <submittedName>
        <fullName evidence="1">NblA/ycf18 family protein</fullName>
    </submittedName>
</protein>
<name>A0A977KVY2_9CYAN</name>
<accession>A0A977KVY2</accession>
<dbReference type="InterPro" id="IPR036904">
    <property type="entry name" value="NblA_sf"/>
</dbReference>
<proteinExistence type="predicted"/>
<dbReference type="SUPFAM" id="SSF109859">
    <property type="entry name" value="NblA-like"/>
    <property type="match status" value="1"/>
</dbReference>